<evidence type="ECO:0000256" key="4">
    <source>
        <dbReference type="ARBA" id="ARBA00023002"/>
    </source>
</evidence>
<accession>A0ABU3B6N9</accession>
<dbReference type="PANTHER" id="PTHR21256:SF2">
    <property type="entry name" value="HISTIDINE BIOSYNTHESIS TRIFUNCTIONAL PROTEIN"/>
    <property type="match status" value="1"/>
</dbReference>
<evidence type="ECO:0000256" key="6">
    <source>
        <dbReference type="PIRNR" id="PIRNR000099"/>
    </source>
</evidence>
<name>A0ABU3B6N9_9GAMM</name>
<dbReference type="Gene3D" id="3.40.50.1980">
    <property type="entry name" value="Nitrogenase molybdenum iron protein domain"/>
    <property type="match status" value="2"/>
</dbReference>
<dbReference type="SUPFAM" id="SSF53720">
    <property type="entry name" value="ALDH-like"/>
    <property type="match status" value="1"/>
</dbReference>
<keyword evidence="4 5" id="KW-0560">Oxidoreductase</keyword>
<dbReference type="Proteomes" id="UP001259982">
    <property type="component" value="Unassembled WGS sequence"/>
</dbReference>
<comment type="cofactor">
    <cofactor evidence="5">
        <name>Zn(2+)</name>
        <dbReference type="ChEBI" id="CHEBI:29105"/>
    </cofactor>
    <text evidence="5">Binds 1 zinc ion per subunit.</text>
</comment>
<keyword evidence="3 5" id="KW-0862">Zinc</keyword>
<feature type="active site" description="Proton acceptor" evidence="5">
    <location>
        <position position="328"/>
    </location>
</feature>
<keyword evidence="9" id="KW-1185">Reference proteome</keyword>
<feature type="binding site" evidence="5">
    <location>
        <position position="259"/>
    </location>
    <ligand>
        <name>Zn(2+)</name>
        <dbReference type="ChEBI" id="CHEBI:29105"/>
    </ligand>
</feature>
<dbReference type="EMBL" id="JAVRHY010000004">
    <property type="protein sequence ID" value="MDT0618099.1"/>
    <property type="molecule type" value="Genomic_DNA"/>
</dbReference>
<feature type="binding site" evidence="5">
    <location>
        <position position="420"/>
    </location>
    <ligand>
        <name>substrate</name>
    </ligand>
</feature>
<dbReference type="InterPro" id="IPR012131">
    <property type="entry name" value="Hstdl_DH"/>
</dbReference>
<evidence type="ECO:0000256" key="3">
    <source>
        <dbReference type="ARBA" id="ARBA00022833"/>
    </source>
</evidence>
<feature type="binding site" evidence="5">
    <location>
        <position position="361"/>
    </location>
    <ligand>
        <name>Zn(2+)</name>
        <dbReference type="ChEBI" id="CHEBI:29105"/>
    </ligand>
</feature>
<dbReference type="RefSeq" id="WP_311658144.1">
    <property type="nucleotide sequence ID" value="NZ_JAVRHY010000004.1"/>
</dbReference>
<comment type="catalytic activity">
    <reaction evidence="5">
        <text>L-histidinol + 2 NAD(+) + H2O = L-histidine + 2 NADH + 3 H(+)</text>
        <dbReference type="Rhea" id="RHEA:20641"/>
        <dbReference type="ChEBI" id="CHEBI:15377"/>
        <dbReference type="ChEBI" id="CHEBI:15378"/>
        <dbReference type="ChEBI" id="CHEBI:57540"/>
        <dbReference type="ChEBI" id="CHEBI:57595"/>
        <dbReference type="ChEBI" id="CHEBI:57699"/>
        <dbReference type="ChEBI" id="CHEBI:57945"/>
        <dbReference type="EC" id="1.1.1.23"/>
    </reaction>
</comment>
<feature type="binding site" evidence="5">
    <location>
        <position position="237"/>
    </location>
    <ligand>
        <name>substrate</name>
    </ligand>
</feature>
<reference evidence="8 9" key="1">
    <citation type="submission" date="2023-09" db="EMBL/GenBank/DDBJ databases">
        <authorList>
            <person name="Rey-Velasco X."/>
        </authorList>
    </citation>
    <scope>NUCLEOTIDE SEQUENCE [LARGE SCALE GENOMIC DNA]</scope>
    <source>
        <strain evidence="8 9">P385</strain>
    </source>
</reference>
<dbReference type="HAMAP" id="MF_01024">
    <property type="entry name" value="HisD"/>
    <property type="match status" value="1"/>
</dbReference>
<dbReference type="PROSITE" id="PS00611">
    <property type="entry name" value="HISOL_DEHYDROGENASE"/>
    <property type="match status" value="1"/>
</dbReference>
<dbReference type="InterPro" id="IPR022695">
    <property type="entry name" value="Histidinol_DH_monofunct"/>
</dbReference>
<feature type="binding site" evidence="5">
    <location>
        <position position="259"/>
    </location>
    <ligand>
        <name>substrate</name>
    </ligand>
</feature>
<feature type="binding site" evidence="5">
    <location>
        <position position="415"/>
    </location>
    <ligand>
        <name>substrate</name>
    </ligand>
</feature>
<dbReference type="PIRSF" id="PIRSF000099">
    <property type="entry name" value="Histidinol_dh"/>
    <property type="match status" value="1"/>
</dbReference>
<evidence type="ECO:0000313" key="9">
    <source>
        <dbReference type="Proteomes" id="UP001259982"/>
    </source>
</evidence>
<feature type="binding site" evidence="5">
    <location>
        <position position="328"/>
    </location>
    <ligand>
        <name>substrate</name>
    </ligand>
</feature>
<comment type="similarity">
    <text evidence="1 5 6 7">Belongs to the histidinol dehydrogenase family.</text>
</comment>
<keyword evidence="5" id="KW-0368">Histidine biosynthesis</keyword>
<dbReference type="PRINTS" id="PR00083">
    <property type="entry name" value="HOLDHDRGNASE"/>
</dbReference>
<feature type="binding site" evidence="5">
    <location>
        <position position="214"/>
    </location>
    <ligand>
        <name>NAD(+)</name>
        <dbReference type="ChEBI" id="CHEBI:57540"/>
    </ligand>
</feature>
<feature type="binding site" evidence="5">
    <location>
        <position position="130"/>
    </location>
    <ligand>
        <name>NAD(+)</name>
        <dbReference type="ChEBI" id="CHEBI:57540"/>
    </ligand>
</feature>
<organism evidence="8 9">
    <name type="scientific">Spectribacter acetivorans</name>
    <dbReference type="NCBI Taxonomy" id="3075603"/>
    <lineage>
        <taxon>Bacteria</taxon>
        <taxon>Pseudomonadati</taxon>
        <taxon>Pseudomonadota</taxon>
        <taxon>Gammaproteobacteria</taxon>
        <taxon>Salinisphaerales</taxon>
        <taxon>Salinisphaeraceae</taxon>
        <taxon>Spectribacter</taxon>
    </lineage>
</organism>
<comment type="caution">
    <text evidence="8">The sequence shown here is derived from an EMBL/GenBank/DDBJ whole genome shotgun (WGS) entry which is preliminary data.</text>
</comment>
<dbReference type="GO" id="GO:0004399">
    <property type="term" value="F:histidinol dehydrogenase activity"/>
    <property type="evidence" value="ECO:0007669"/>
    <property type="project" value="UniProtKB-EC"/>
</dbReference>
<keyword evidence="5" id="KW-0520">NAD</keyword>
<feature type="binding site" evidence="5">
    <location>
        <position position="262"/>
    </location>
    <ligand>
        <name>Zn(2+)</name>
        <dbReference type="ChEBI" id="CHEBI:29105"/>
    </ligand>
</feature>
<protein>
    <recommendedName>
        <fullName evidence="5">Histidinol dehydrogenase</fullName>
        <shortName evidence="5">HDH</shortName>
        <ecNumber evidence="5">1.1.1.23</ecNumber>
    </recommendedName>
</protein>
<proteinExistence type="inferred from homology"/>
<dbReference type="NCBIfam" id="TIGR00069">
    <property type="entry name" value="hisD"/>
    <property type="match status" value="1"/>
</dbReference>
<dbReference type="Gene3D" id="1.20.5.1300">
    <property type="match status" value="1"/>
</dbReference>
<dbReference type="CDD" id="cd06572">
    <property type="entry name" value="Histidinol_dh"/>
    <property type="match status" value="1"/>
</dbReference>
<dbReference type="Pfam" id="PF00815">
    <property type="entry name" value="Histidinol_dh"/>
    <property type="match status" value="1"/>
</dbReference>
<keyword evidence="5" id="KW-0028">Amino-acid biosynthesis</keyword>
<feature type="active site" description="Proton acceptor" evidence="5">
    <location>
        <position position="327"/>
    </location>
</feature>
<evidence type="ECO:0000256" key="1">
    <source>
        <dbReference type="ARBA" id="ARBA00010178"/>
    </source>
</evidence>
<evidence type="ECO:0000256" key="5">
    <source>
        <dbReference type="HAMAP-Rule" id="MF_01024"/>
    </source>
</evidence>
<feature type="binding site" evidence="5">
    <location>
        <position position="262"/>
    </location>
    <ligand>
        <name>substrate</name>
    </ligand>
</feature>
<dbReference type="PANTHER" id="PTHR21256">
    <property type="entry name" value="HISTIDINOL DEHYDROGENASE HDH"/>
    <property type="match status" value="1"/>
</dbReference>
<feature type="binding site" evidence="5">
    <location>
        <position position="191"/>
    </location>
    <ligand>
        <name>NAD(+)</name>
        <dbReference type="ChEBI" id="CHEBI:57540"/>
    </ligand>
</feature>
<feature type="binding site" evidence="5">
    <location>
        <position position="361"/>
    </location>
    <ligand>
        <name>substrate</name>
    </ligand>
</feature>
<dbReference type="InterPro" id="IPR001692">
    <property type="entry name" value="Histidinol_DH_CS"/>
</dbReference>
<gene>
    <name evidence="5 8" type="primary">hisD</name>
    <name evidence="8" type="ORF">RM531_06410</name>
</gene>
<evidence type="ECO:0000256" key="2">
    <source>
        <dbReference type="ARBA" id="ARBA00022723"/>
    </source>
</evidence>
<feature type="binding site" evidence="5">
    <location>
        <position position="420"/>
    </location>
    <ligand>
        <name>Zn(2+)</name>
        <dbReference type="ChEBI" id="CHEBI:29105"/>
    </ligand>
</feature>
<comment type="pathway">
    <text evidence="5">Amino-acid biosynthesis; L-histidine biosynthesis; L-histidine from 5-phospho-alpha-D-ribose 1-diphosphate: step 9/9.</text>
</comment>
<sequence>MRRLASSQPGFDAEFTAFIRREDERETEVADRVGRIIHEVRTRGDAALLAYSRELDGVQADSVAGLEISRERLEQALLDIPGRERDALRHAADRLRDYAECQRIDAWQFEDDDGNTLGQLVRPLERVGVYAPGGKAAYPSTVLMNAIPAQVAGVGEIILVSPQRAGETNPLVLAAAALAGVDRMFTIGGAQAVAALAYGTETVPAVDKIVGPGNAYVAAAKREVFGQVGIDMIAGPSEVLILADGSGNPEWAALDMFAQAEHDEEARAIVISPDADYLDAVAAAVERRLDEQPRAAIIRASLAAHGALIHTRDLDEAVDLSNRIAPEHLELALDRPDVIIDDIRHAGAVFMGHYSPEAFGDYCAGPNHVLPTGRTARFSSPLGVYDFQKRLSVIQASPAGAARLAPIAATLARGEGLEAHAQSAEARAGGSDA</sequence>
<evidence type="ECO:0000313" key="8">
    <source>
        <dbReference type="EMBL" id="MDT0618099.1"/>
    </source>
</evidence>
<dbReference type="EC" id="1.1.1.23" evidence="5"/>
<dbReference type="InterPro" id="IPR016161">
    <property type="entry name" value="Ald_DH/histidinol_DH"/>
</dbReference>
<comment type="function">
    <text evidence="5">Catalyzes the sequential NAD-dependent oxidations of L-histidinol to L-histidinaldehyde and then to L-histidine.</text>
</comment>
<evidence type="ECO:0000256" key="7">
    <source>
        <dbReference type="RuleBase" id="RU004175"/>
    </source>
</evidence>
<keyword evidence="2 5" id="KW-0479">Metal-binding</keyword>